<dbReference type="Proteomes" id="UP000756530">
    <property type="component" value="Unassembled WGS sequence"/>
</dbReference>
<organism evidence="1 2">
    <name type="scientific">Maritimibacter dapengensis</name>
    <dbReference type="NCBI Taxonomy" id="2836868"/>
    <lineage>
        <taxon>Bacteria</taxon>
        <taxon>Pseudomonadati</taxon>
        <taxon>Pseudomonadota</taxon>
        <taxon>Alphaproteobacteria</taxon>
        <taxon>Rhodobacterales</taxon>
        <taxon>Roseobacteraceae</taxon>
        <taxon>Maritimibacter</taxon>
    </lineage>
</organism>
<protein>
    <submittedName>
        <fullName evidence="1">Uncharacterized protein</fullName>
    </submittedName>
</protein>
<proteinExistence type="predicted"/>
<reference evidence="1 2" key="1">
    <citation type="submission" date="2021-05" db="EMBL/GenBank/DDBJ databases">
        <title>Culturable bacteria isolated from Daya Bay.</title>
        <authorList>
            <person name="Zheng W."/>
            <person name="Yu S."/>
            <person name="Huang Y."/>
        </authorList>
    </citation>
    <scope>NUCLEOTIDE SEQUENCE [LARGE SCALE GENOMIC DNA]</scope>
    <source>
        <strain evidence="1 2">DP4N28-5</strain>
    </source>
</reference>
<comment type="caution">
    <text evidence="1">The sequence shown here is derived from an EMBL/GenBank/DDBJ whole genome shotgun (WGS) entry which is preliminary data.</text>
</comment>
<accession>A0ABS6SWU1</accession>
<dbReference type="RefSeq" id="WP_218390321.1">
    <property type="nucleotide sequence ID" value="NZ_JAHUZE010000001.1"/>
</dbReference>
<keyword evidence="2" id="KW-1185">Reference proteome</keyword>
<name>A0ABS6SWU1_9RHOB</name>
<gene>
    <name evidence="1" type="ORF">KJP28_00745</name>
</gene>
<sequence>MAQVLSIVGESGIHGMDHNGIIGKVMDRGRKYQSNRFRISVMSAHRFSEDEFEDYLILAWRFGLVTRSRYQEIEFLPEKDKSAYHLEDEVVCLTREGWEFVEEHYKPLLHRWWANIIENIPTIVTSIAAFVLGRILLQQIGILP</sequence>
<evidence type="ECO:0000313" key="2">
    <source>
        <dbReference type="Proteomes" id="UP000756530"/>
    </source>
</evidence>
<evidence type="ECO:0000313" key="1">
    <source>
        <dbReference type="EMBL" id="MBV7377434.1"/>
    </source>
</evidence>
<dbReference type="EMBL" id="JAHUZE010000001">
    <property type="protein sequence ID" value="MBV7377434.1"/>
    <property type="molecule type" value="Genomic_DNA"/>
</dbReference>